<evidence type="ECO:0000313" key="1">
    <source>
        <dbReference type="EMBL" id="PYE80924.1"/>
    </source>
</evidence>
<protein>
    <submittedName>
        <fullName evidence="1">Uncharacterized protein</fullName>
    </submittedName>
</protein>
<dbReference type="Proteomes" id="UP000248054">
    <property type="component" value="Unassembled WGS sequence"/>
</dbReference>
<organism evidence="1 2">
    <name type="scientific">Winogradskyella epiphytica</name>
    <dbReference type="NCBI Taxonomy" id="262005"/>
    <lineage>
        <taxon>Bacteria</taxon>
        <taxon>Pseudomonadati</taxon>
        <taxon>Bacteroidota</taxon>
        <taxon>Flavobacteriia</taxon>
        <taxon>Flavobacteriales</taxon>
        <taxon>Flavobacteriaceae</taxon>
        <taxon>Winogradskyella</taxon>
    </lineage>
</organism>
<accession>A0A2V4XEA9</accession>
<name>A0A2V4XEA9_9FLAO</name>
<keyword evidence="2" id="KW-1185">Reference proteome</keyword>
<dbReference type="RefSeq" id="WP_110475549.1">
    <property type="nucleotide sequence ID" value="NZ_BMWQ01000003.1"/>
</dbReference>
<dbReference type="EMBL" id="QJTD01000003">
    <property type="protein sequence ID" value="PYE80924.1"/>
    <property type="molecule type" value="Genomic_DNA"/>
</dbReference>
<dbReference type="AlphaFoldDB" id="A0A2V4XEA9"/>
<dbReference type="OrthoDB" id="1330288at2"/>
<proteinExistence type="predicted"/>
<sequence>MGEYSKIELLLLNKFTEAIDNFIQSAIYSQRDKDKLMYSSCVNDEEKDVFTKKEIKKMQKKLAKCSPDIAEFLRCYISPTEFDLSGDNYDQYRVRLIRNFLSQEFDDVLEVLTMKFKKVEDVENLDELEWEEMIEEGYFGIDNKFMSHFIKYMAIADRLTTFKSILKSVEKEKKQQEREKLTNPVMTYTNYQNDESKNVFIVEELEKRLAIEAVGYKRKLDDEWEKYTFDPMYFDNFISGDLYNEFLKSLYERIKPLNDFEINKYLTLSVNQFKTHTPEKRVEAFKRLYHDTYWFPNYMEYKEETYLSKYAMHVWKHYTKHFELFKEATINALNDFKNGITSTSKKPSKKPSKELKKDFNSLIPQTNKQEYILQLLEDLSITLNGTSILTPRKKGALRGVIEALREKMIIPNIGLSTLCNVFADKINLELRSELDASTTSENYKKEALQYIKNNPIH</sequence>
<reference evidence="1 2" key="1">
    <citation type="submission" date="2018-06" db="EMBL/GenBank/DDBJ databases">
        <title>Genomic Encyclopedia of Type Strains, Phase III (KMG-III): the genomes of soil and plant-associated and newly described type strains.</title>
        <authorList>
            <person name="Whitman W."/>
        </authorList>
    </citation>
    <scope>NUCLEOTIDE SEQUENCE [LARGE SCALE GENOMIC DNA]</scope>
    <source>
        <strain evidence="1 2">CECT 7945</strain>
    </source>
</reference>
<evidence type="ECO:0000313" key="2">
    <source>
        <dbReference type="Proteomes" id="UP000248054"/>
    </source>
</evidence>
<gene>
    <name evidence="1" type="ORF">DFQ11_1034</name>
</gene>
<comment type="caution">
    <text evidence="1">The sequence shown here is derived from an EMBL/GenBank/DDBJ whole genome shotgun (WGS) entry which is preliminary data.</text>
</comment>